<dbReference type="InterPro" id="IPR050482">
    <property type="entry name" value="Sensor_HK_TwoCompSys"/>
</dbReference>
<evidence type="ECO:0000259" key="5">
    <source>
        <dbReference type="Pfam" id="PF02518"/>
    </source>
</evidence>
<evidence type="ECO:0000256" key="2">
    <source>
        <dbReference type="ARBA" id="ARBA00022777"/>
    </source>
</evidence>
<keyword evidence="2" id="KW-0418">Kinase</keyword>
<name>A0A975J0I1_9BACT</name>
<dbReference type="SUPFAM" id="SSF55874">
    <property type="entry name" value="ATPase domain of HSP90 chaperone/DNA topoisomerase II/histidine kinase"/>
    <property type="match status" value="1"/>
</dbReference>
<dbReference type="InterPro" id="IPR036890">
    <property type="entry name" value="HATPase_C_sf"/>
</dbReference>
<dbReference type="Gene3D" id="2.130.10.10">
    <property type="entry name" value="YVTN repeat-like/Quinoprotein amine dehydrogenase"/>
    <property type="match status" value="2"/>
</dbReference>
<dbReference type="InterPro" id="IPR011110">
    <property type="entry name" value="Reg_prop"/>
</dbReference>
<keyword evidence="1" id="KW-0808">Transferase</keyword>
<keyword evidence="4" id="KW-0732">Signal</keyword>
<keyword evidence="3" id="KW-0902">Two-component regulatory system</keyword>
<evidence type="ECO:0008006" key="10">
    <source>
        <dbReference type="Google" id="ProtNLM"/>
    </source>
</evidence>
<dbReference type="GO" id="GO:0000155">
    <property type="term" value="F:phosphorelay sensor kinase activity"/>
    <property type="evidence" value="ECO:0007669"/>
    <property type="project" value="InterPro"/>
</dbReference>
<dbReference type="InterPro" id="IPR013783">
    <property type="entry name" value="Ig-like_fold"/>
</dbReference>
<dbReference type="GO" id="GO:0046983">
    <property type="term" value="F:protein dimerization activity"/>
    <property type="evidence" value="ECO:0007669"/>
    <property type="project" value="InterPro"/>
</dbReference>
<organism evidence="8 9">
    <name type="scientific">Luteolibacter ambystomatis</name>
    <dbReference type="NCBI Taxonomy" id="2824561"/>
    <lineage>
        <taxon>Bacteria</taxon>
        <taxon>Pseudomonadati</taxon>
        <taxon>Verrucomicrobiota</taxon>
        <taxon>Verrucomicrobiia</taxon>
        <taxon>Verrucomicrobiales</taxon>
        <taxon>Verrucomicrobiaceae</taxon>
        <taxon>Luteolibacter</taxon>
    </lineage>
</organism>
<dbReference type="EMBL" id="CP073100">
    <property type="protein sequence ID" value="QUE51772.1"/>
    <property type="molecule type" value="Genomic_DNA"/>
</dbReference>
<dbReference type="GO" id="GO:0016020">
    <property type="term" value="C:membrane"/>
    <property type="evidence" value="ECO:0007669"/>
    <property type="project" value="InterPro"/>
</dbReference>
<dbReference type="SUPFAM" id="SSF63829">
    <property type="entry name" value="Calcium-dependent phosphotriesterase"/>
    <property type="match status" value="3"/>
</dbReference>
<dbReference type="InterPro" id="IPR011123">
    <property type="entry name" value="Y_Y_Y"/>
</dbReference>
<feature type="domain" description="Histidine kinase/HSP90-like ATPase" evidence="5">
    <location>
        <begin position="888"/>
        <end position="971"/>
    </location>
</feature>
<evidence type="ECO:0000256" key="3">
    <source>
        <dbReference type="ARBA" id="ARBA00023012"/>
    </source>
</evidence>
<dbReference type="RefSeq" id="WP_211631928.1">
    <property type="nucleotide sequence ID" value="NZ_CP073100.1"/>
</dbReference>
<dbReference type="PANTHER" id="PTHR24421">
    <property type="entry name" value="NITRATE/NITRITE SENSOR PROTEIN NARX-RELATED"/>
    <property type="match status" value="1"/>
</dbReference>
<keyword evidence="9" id="KW-1185">Reference proteome</keyword>
<reference evidence="8" key="1">
    <citation type="submission" date="2021-04" db="EMBL/GenBank/DDBJ databases">
        <title>Luteolibacter sp. 32A isolated from the skin of an Anderson's salamander (Ambystoma andersonii).</title>
        <authorList>
            <person name="Spergser J."/>
            <person name="Busse H.-J."/>
        </authorList>
    </citation>
    <scope>NUCLEOTIDE SEQUENCE</scope>
    <source>
        <strain evidence="8">32A</strain>
    </source>
</reference>
<dbReference type="Gene3D" id="2.60.40.10">
    <property type="entry name" value="Immunoglobulins"/>
    <property type="match status" value="1"/>
</dbReference>
<evidence type="ECO:0000256" key="4">
    <source>
        <dbReference type="SAM" id="SignalP"/>
    </source>
</evidence>
<dbReference type="AlphaFoldDB" id="A0A975J0I1"/>
<feature type="signal peptide" evidence="4">
    <location>
        <begin position="1"/>
        <end position="24"/>
    </location>
</feature>
<dbReference type="Gene3D" id="1.20.5.1930">
    <property type="match status" value="1"/>
</dbReference>
<evidence type="ECO:0000313" key="9">
    <source>
        <dbReference type="Proteomes" id="UP000676169"/>
    </source>
</evidence>
<gene>
    <name evidence="8" type="ORF">KBB96_02515</name>
</gene>
<dbReference type="InterPro" id="IPR011712">
    <property type="entry name" value="Sig_transdc_His_kin_sub3_dim/P"/>
</dbReference>
<dbReference type="InterPro" id="IPR003594">
    <property type="entry name" value="HATPase_dom"/>
</dbReference>
<proteinExistence type="predicted"/>
<dbReference type="Pfam" id="PF07730">
    <property type="entry name" value="HisKA_3"/>
    <property type="match status" value="1"/>
</dbReference>
<feature type="domain" description="Signal transduction histidine kinase subgroup 3 dimerisation and phosphoacceptor" evidence="7">
    <location>
        <begin position="781"/>
        <end position="841"/>
    </location>
</feature>
<evidence type="ECO:0000256" key="1">
    <source>
        <dbReference type="ARBA" id="ARBA00022679"/>
    </source>
</evidence>
<dbReference type="Proteomes" id="UP000676169">
    <property type="component" value="Chromosome"/>
</dbReference>
<dbReference type="Pfam" id="PF07494">
    <property type="entry name" value="Reg_prop"/>
    <property type="match status" value="2"/>
</dbReference>
<dbReference type="Pfam" id="PF07495">
    <property type="entry name" value="Y_Y_Y"/>
    <property type="match status" value="1"/>
</dbReference>
<feature type="chain" id="PRO_5036733902" description="Histidine kinase domain-containing protein" evidence="4">
    <location>
        <begin position="25"/>
        <end position="973"/>
    </location>
</feature>
<evidence type="ECO:0000259" key="6">
    <source>
        <dbReference type="Pfam" id="PF07495"/>
    </source>
</evidence>
<evidence type="ECO:0000259" key="7">
    <source>
        <dbReference type="Pfam" id="PF07730"/>
    </source>
</evidence>
<accession>A0A975J0I1</accession>
<feature type="domain" description="Two component regulator three Y" evidence="6">
    <location>
        <begin position="669"/>
        <end position="729"/>
    </location>
</feature>
<dbReference type="KEGG" id="lamb:KBB96_02515"/>
<dbReference type="Gene3D" id="3.30.565.10">
    <property type="entry name" value="Histidine kinase-like ATPase, C-terminal domain"/>
    <property type="match status" value="1"/>
</dbReference>
<sequence>MPSRFHALIPCIAALIAAMSGARAVEAPRAWIAHSWQTDDGLPSNDVSNIAQDADGSILAATHRGLARLDGKRLTQVPTGPASSAGEGVGGVLSARDGTLWVVTSRGLAARREGGDVALYSIIGRERFAHMTAFFESRSGDIWLGYNDGHAFRVHDGVIAPPKTTGDLAPDFANYIVEDGSGIIWGVGADVLARFQDDAFVHEQALPSAKDSQACGARSGGIWLIQDGTLFRLPADSALKRISELPAGPGDRVSCMLEDTAGRVWIGTFGDGLFVNIGRDIVRVATSNPDIWSLAEDREGNLWAATGGGGINRVRLRAVSMLSETGLPGGQTPRAMTCTPDGTIWVVLQTGGELYRRDKGGWKAFADGTAWPGRNATTVCATADGSVWIGTEEGRLFRHQEGTFEAIALPPVHPTERIRTLFEARDGSLWVARGRTMLNFKDGALTSHPFPGGPEIASMAEDSSGRLWVAELNGALYSFPATGFEKHDLTGKGRGVRTLLATPDGALWISRVNAGLLRLKDGKTGAVTSAQGLKDDVISQLVLDERGTIWAASDRGIFSCDFEQLTAVAEGRAMNVSCKAFGASEALASVQANSGYQPNHFTAPDGRIWIATRKGIAIANPAATGTNTVPPPVAITDVIVNGTAVSPRGPLEIGPGVDSLRAGLGVYSFTAPENARVLHRLDGLDRDWVDSSEERTANYNHLAPGRYTLEVMGANNDGVTSLHPARLEILVRPFFWQTLTFKISIGLVCLGLTAWVARWLSLRQARREMLAAKRQAELERERTRIARDMHDEVGASLTRISLLSELSASGEHPSPHLAKLSEASRDAVASFDRIVWAVNPRHDNLASFLDYTAEQVGELLQAAGIRCRLEWPDHIEPRPLPADFRHQVFLMIREAVNNATKHAGATEIAVEIDPAPQMLTIRILDDGQGFETDKLTGDGLGNMRNRANTLHGTCAIISEAAKGTEILFKLPWP</sequence>
<protein>
    <recommendedName>
        <fullName evidence="10">Histidine kinase domain-containing protein</fullName>
    </recommendedName>
</protein>
<evidence type="ECO:0000313" key="8">
    <source>
        <dbReference type="EMBL" id="QUE51772.1"/>
    </source>
</evidence>
<dbReference type="InterPro" id="IPR015943">
    <property type="entry name" value="WD40/YVTN_repeat-like_dom_sf"/>
</dbReference>
<dbReference type="Pfam" id="PF02518">
    <property type="entry name" value="HATPase_c"/>
    <property type="match status" value="1"/>
</dbReference>
<dbReference type="CDD" id="cd16917">
    <property type="entry name" value="HATPase_UhpB-NarQ-NarX-like"/>
    <property type="match status" value="1"/>
</dbReference>